<evidence type="ECO:0000256" key="3">
    <source>
        <dbReference type="ARBA" id="ARBA00023015"/>
    </source>
</evidence>
<name>A0A940XTQ3_9ACTN</name>
<proteinExistence type="predicted"/>
<evidence type="ECO:0000256" key="4">
    <source>
        <dbReference type="ARBA" id="ARBA00023163"/>
    </source>
</evidence>
<dbReference type="PROSITE" id="PS50921">
    <property type="entry name" value="ANTAR"/>
    <property type="match status" value="1"/>
</dbReference>
<dbReference type="InterPro" id="IPR036388">
    <property type="entry name" value="WH-like_DNA-bd_sf"/>
</dbReference>
<keyword evidence="7" id="KW-1185">Reference proteome</keyword>
<protein>
    <submittedName>
        <fullName evidence="6">GAF and ANTAR domain-containing protein</fullName>
    </submittedName>
</protein>
<evidence type="ECO:0000256" key="1">
    <source>
        <dbReference type="ARBA" id="ARBA00022679"/>
    </source>
</evidence>
<gene>
    <name evidence="6" type="ORF">J8N05_19870</name>
</gene>
<dbReference type="SMART" id="SM00065">
    <property type="entry name" value="GAF"/>
    <property type="match status" value="1"/>
</dbReference>
<dbReference type="Pfam" id="PF13185">
    <property type="entry name" value="GAF_2"/>
    <property type="match status" value="1"/>
</dbReference>
<dbReference type="SMART" id="SM01012">
    <property type="entry name" value="ANTAR"/>
    <property type="match status" value="1"/>
</dbReference>
<dbReference type="InterPro" id="IPR011006">
    <property type="entry name" value="CheY-like_superfamily"/>
</dbReference>
<dbReference type="InterPro" id="IPR005561">
    <property type="entry name" value="ANTAR"/>
</dbReference>
<comment type="caution">
    <text evidence="6">The sequence shown here is derived from an EMBL/GenBank/DDBJ whole genome shotgun (WGS) entry which is preliminary data.</text>
</comment>
<keyword evidence="4" id="KW-0804">Transcription</keyword>
<dbReference type="SUPFAM" id="SSF52172">
    <property type="entry name" value="CheY-like"/>
    <property type="match status" value="1"/>
</dbReference>
<keyword evidence="1" id="KW-0808">Transferase</keyword>
<dbReference type="GO" id="GO:0016301">
    <property type="term" value="F:kinase activity"/>
    <property type="evidence" value="ECO:0007669"/>
    <property type="project" value="UniProtKB-KW"/>
</dbReference>
<dbReference type="EMBL" id="JAGPYQ010000001">
    <property type="protein sequence ID" value="MBQ0850442.1"/>
    <property type="molecule type" value="Genomic_DNA"/>
</dbReference>
<feature type="domain" description="ANTAR" evidence="5">
    <location>
        <begin position="172"/>
        <end position="233"/>
    </location>
</feature>
<accession>A0A940XTQ3</accession>
<dbReference type="AlphaFoldDB" id="A0A940XTQ3"/>
<dbReference type="InterPro" id="IPR029016">
    <property type="entry name" value="GAF-like_dom_sf"/>
</dbReference>
<dbReference type="GO" id="GO:0003723">
    <property type="term" value="F:RNA binding"/>
    <property type="evidence" value="ECO:0007669"/>
    <property type="project" value="InterPro"/>
</dbReference>
<dbReference type="Proteomes" id="UP000677413">
    <property type="component" value="Unassembled WGS sequence"/>
</dbReference>
<keyword evidence="2" id="KW-0418">Kinase</keyword>
<dbReference type="Gene3D" id="1.10.10.10">
    <property type="entry name" value="Winged helix-like DNA-binding domain superfamily/Winged helix DNA-binding domain"/>
    <property type="match status" value="1"/>
</dbReference>
<evidence type="ECO:0000259" key="5">
    <source>
        <dbReference type="PROSITE" id="PS50921"/>
    </source>
</evidence>
<reference evidence="6 7" key="1">
    <citation type="submission" date="2021-04" db="EMBL/GenBank/DDBJ databases">
        <authorList>
            <person name="Tang X."/>
            <person name="Zhou X."/>
            <person name="Chen X."/>
            <person name="Cernava T."/>
            <person name="Zhang C."/>
        </authorList>
    </citation>
    <scope>NUCLEOTIDE SEQUENCE [LARGE SCALE GENOMIC DNA]</scope>
    <source>
        <strain evidence="6 7">BH-SS-21</strain>
    </source>
</reference>
<dbReference type="InterPro" id="IPR012074">
    <property type="entry name" value="GAF_ANTAR"/>
</dbReference>
<evidence type="ECO:0000256" key="2">
    <source>
        <dbReference type="ARBA" id="ARBA00022777"/>
    </source>
</evidence>
<organism evidence="6 7">
    <name type="scientific">Streptomyces liliiviolaceus</name>
    <dbReference type="NCBI Taxonomy" id="2823109"/>
    <lineage>
        <taxon>Bacteria</taxon>
        <taxon>Bacillati</taxon>
        <taxon>Actinomycetota</taxon>
        <taxon>Actinomycetes</taxon>
        <taxon>Kitasatosporales</taxon>
        <taxon>Streptomycetaceae</taxon>
        <taxon>Streptomyces</taxon>
    </lineage>
</organism>
<dbReference type="InterPro" id="IPR003018">
    <property type="entry name" value="GAF"/>
</dbReference>
<dbReference type="Gene3D" id="3.30.450.40">
    <property type="match status" value="1"/>
</dbReference>
<dbReference type="PIRSF" id="PIRSF036625">
    <property type="entry name" value="GAF_ANTAR"/>
    <property type="match status" value="1"/>
</dbReference>
<evidence type="ECO:0000313" key="7">
    <source>
        <dbReference type="Proteomes" id="UP000677413"/>
    </source>
</evidence>
<dbReference type="SUPFAM" id="SSF55781">
    <property type="entry name" value="GAF domain-like"/>
    <property type="match status" value="1"/>
</dbReference>
<keyword evidence="3" id="KW-0805">Transcription regulation</keyword>
<sequence>MSELPREERFAVVFAQLSGALVRDFDVISFLYTLTEHCVDLLDVAAAGVLLGTPHGQVVDVAASDGRTRDLELSGVEWDEGPCHDCYYTRAPICDVRLDTEATDRRWPRFAPRARQLGFISVFAAPLPWRGRVIGALNLFRDRSGALDGSQLRLAQALANIATLGIVQQRAVYEPSKVFTHIRDAVDSRVVIEQAKGYLAQRHRTSLNRAFDKMSVHALRYGLELADVARQVLDGTAVLTLEDPEH</sequence>
<dbReference type="Pfam" id="PF03861">
    <property type="entry name" value="ANTAR"/>
    <property type="match status" value="1"/>
</dbReference>
<evidence type="ECO:0000313" key="6">
    <source>
        <dbReference type="EMBL" id="MBQ0850442.1"/>
    </source>
</evidence>